<dbReference type="AlphaFoldDB" id="A0A7X4LHC1"/>
<dbReference type="InterPro" id="IPR002818">
    <property type="entry name" value="DJ-1/PfpI"/>
</dbReference>
<dbReference type="Proteomes" id="UP000462621">
    <property type="component" value="Unassembled WGS sequence"/>
</dbReference>
<dbReference type="GO" id="GO:0043565">
    <property type="term" value="F:sequence-specific DNA binding"/>
    <property type="evidence" value="ECO:0007669"/>
    <property type="project" value="InterPro"/>
</dbReference>
<dbReference type="EMBL" id="WEKT01000002">
    <property type="protein sequence ID" value="MZI91916.1"/>
    <property type="molecule type" value="Genomic_DNA"/>
</dbReference>
<feature type="domain" description="HTH araC/xylS-type" evidence="3">
    <location>
        <begin position="230"/>
        <end position="328"/>
    </location>
</feature>
<name>A0A7X4LHC1_9VIBR</name>
<dbReference type="InterPro" id="IPR052158">
    <property type="entry name" value="INH-QAR"/>
</dbReference>
<dbReference type="InterPro" id="IPR009057">
    <property type="entry name" value="Homeodomain-like_sf"/>
</dbReference>
<accession>A0A7X4LHC1</accession>
<evidence type="ECO:0000256" key="2">
    <source>
        <dbReference type="ARBA" id="ARBA00023163"/>
    </source>
</evidence>
<evidence type="ECO:0000313" key="4">
    <source>
        <dbReference type="EMBL" id="MZI91916.1"/>
    </source>
</evidence>
<dbReference type="PANTHER" id="PTHR43130">
    <property type="entry name" value="ARAC-FAMILY TRANSCRIPTIONAL REGULATOR"/>
    <property type="match status" value="1"/>
</dbReference>
<dbReference type="GO" id="GO:0003700">
    <property type="term" value="F:DNA-binding transcription factor activity"/>
    <property type="evidence" value="ECO:0007669"/>
    <property type="project" value="InterPro"/>
</dbReference>
<organism evidence="4 5">
    <name type="scientific">Vibrio eleionomae</name>
    <dbReference type="NCBI Taxonomy" id="2653505"/>
    <lineage>
        <taxon>Bacteria</taxon>
        <taxon>Pseudomonadati</taxon>
        <taxon>Pseudomonadota</taxon>
        <taxon>Gammaproteobacteria</taxon>
        <taxon>Vibrionales</taxon>
        <taxon>Vibrionaceae</taxon>
        <taxon>Vibrio</taxon>
    </lineage>
</organism>
<dbReference type="SUPFAM" id="SSF46689">
    <property type="entry name" value="Homeodomain-like"/>
    <property type="match status" value="2"/>
</dbReference>
<dbReference type="SUPFAM" id="SSF52317">
    <property type="entry name" value="Class I glutamine amidotransferase-like"/>
    <property type="match status" value="1"/>
</dbReference>
<dbReference type="Gene3D" id="3.40.50.880">
    <property type="match status" value="1"/>
</dbReference>
<keyword evidence="2" id="KW-0804">Transcription</keyword>
<evidence type="ECO:0000259" key="3">
    <source>
        <dbReference type="PROSITE" id="PS01124"/>
    </source>
</evidence>
<keyword evidence="5" id="KW-1185">Reference proteome</keyword>
<proteinExistence type="predicted"/>
<reference evidence="4 5" key="1">
    <citation type="submission" date="2019-10" db="EMBL/GenBank/DDBJ databases">
        <title>Vibrio sp. nov. isolated from a shrimp pond.</title>
        <authorList>
            <person name="Gomez-Gil B."/>
            <person name="Enciso-Ibarra J."/>
            <person name="Enciso-Ibarra K."/>
            <person name="Bolan-Mejia C."/>
        </authorList>
    </citation>
    <scope>NUCLEOTIDE SEQUENCE [LARGE SCALE GENOMIC DNA]</scope>
    <source>
        <strain evidence="4 5">CAIM 722</strain>
    </source>
</reference>
<dbReference type="Pfam" id="PF12833">
    <property type="entry name" value="HTH_18"/>
    <property type="match status" value="1"/>
</dbReference>
<dbReference type="CDD" id="cd03137">
    <property type="entry name" value="GATase1_AraC_1"/>
    <property type="match status" value="1"/>
</dbReference>
<dbReference type="Pfam" id="PF01965">
    <property type="entry name" value="DJ-1_PfpI"/>
    <property type="match status" value="1"/>
</dbReference>
<dbReference type="PANTHER" id="PTHR43130:SF3">
    <property type="entry name" value="HTH-TYPE TRANSCRIPTIONAL REGULATOR RV1931C"/>
    <property type="match status" value="1"/>
</dbReference>
<gene>
    <name evidence="4" type="ORF">F9817_01685</name>
</gene>
<dbReference type="RefSeq" id="WP_161153230.1">
    <property type="nucleotide sequence ID" value="NZ_WEKT01000002.1"/>
</dbReference>
<dbReference type="SMART" id="SM00342">
    <property type="entry name" value="HTH_ARAC"/>
    <property type="match status" value="1"/>
</dbReference>
<evidence type="ECO:0000256" key="1">
    <source>
        <dbReference type="ARBA" id="ARBA00023015"/>
    </source>
</evidence>
<protein>
    <submittedName>
        <fullName evidence="4">Helix-turn-helix domain-containing protein</fullName>
    </submittedName>
</protein>
<dbReference type="PROSITE" id="PS01124">
    <property type="entry name" value="HTH_ARAC_FAMILY_2"/>
    <property type="match status" value="1"/>
</dbReference>
<dbReference type="Gene3D" id="1.10.10.60">
    <property type="entry name" value="Homeodomain-like"/>
    <property type="match status" value="1"/>
</dbReference>
<dbReference type="InterPro" id="IPR029062">
    <property type="entry name" value="Class_I_gatase-like"/>
</dbReference>
<dbReference type="InterPro" id="IPR018060">
    <property type="entry name" value="HTH_AraC"/>
</dbReference>
<evidence type="ECO:0000313" key="5">
    <source>
        <dbReference type="Proteomes" id="UP000462621"/>
    </source>
</evidence>
<sequence>MSYRISSHQTLSAETMPRVPNVSVVVFNKFSPFHLSIPSIVFGNDSLHESFFNLQFVAGEEGPILSDIGMEIHTKTTLESLAKADIIIVPYWRTIDERPNAQLIEALRLANKRGALMVGLCLGGYVLAYSGLLAGKRAATHWELEEDFTRRFPETSLDTNALYVEDNGVITSAGTAAGIDCCLYIFRKYYSSKIANRIARRMVVPPYRDGGQAQFIEQPIPITTSDSRINELMEKIRSDIGRKYTLDELANSVMMTRRTFTRKFHKATGMAFGEWLASERLNFAQDLLESTELNIDQIVAKTGFSSVFLFRDKFKQRYAVTPNRWRKTFHGRNCCGIRNLTT</sequence>
<keyword evidence="1" id="KW-0805">Transcription regulation</keyword>
<comment type="caution">
    <text evidence="4">The sequence shown here is derived from an EMBL/GenBank/DDBJ whole genome shotgun (WGS) entry which is preliminary data.</text>
</comment>